<feature type="transmembrane region" description="Helical" evidence="7">
    <location>
        <begin position="299"/>
        <end position="319"/>
    </location>
</feature>
<evidence type="ECO:0000313" key="11">
    <source>
        <dbReference type="Proteomes" id="UP000612233"/>
    </source>
</evidence>
<proteinExistence type="predicted"/>
<keyword evidence="2" id="KW-0813">Transport</keyword>
<evidence type="ECO:0000256" key="4">
    <source>
        <dbReference type="ARBA" id="ARBA00022692"/>
    </source>
</evidence>
<evidence type="ECO:0000259" key="9">
    <source>
        <dbReference type="Pfam" id="PF12704"/>
    </source>
</evidence>
<comment type="subcellular location">
    <subcellularLocation>
        <location evidence="1">Cell membrane</location>
        <topology evidence="1">Multi-pass membrane protein</topology>
    </subcellularLocation>
</comment>
<comment type="caution">
    <text evidence="10">The sequence shown here is derived from an EMBL/GenBank/DDBJ whole genome shotgun (WGS) entry which is preliminary data.</text>
</comment>
<feature type="transmembrane region" description="Helical" evidence="7">
    <location>
        <begin position="256"/>
        <end position="278"/>
    </location>
</feature>
<evidence type="ECO:0000256" key="7">
    <source>
        <dbReference type="SAM" id="Phobius"/>
    </source>
</evidence>
<organism evidence="10 11">
    <name type="scientific">Hymenobacter montanus</name>
    <dbReference type="NCBI Taxonomy" id="2771359"/>
    <lineage>
        <taxon>Bacteria</taxon>
        <taxon>Pseudomonadati</taxon>
        <taxon>Bacteroidota</taxon>
        <taxon>Cytophagia</taxon>
        <taxon>Cytophagales</taxon>
        <taxon>Hymenobacteraceae</taxon>
        <taxon>Hymenobacter</taxon>
    </lineage>
</organism>
<feature type="transmembrane region" description="Helical" evidence="7">
    <location>
        <begin position="339"/>
        <end position="359"/>
    </location>
</feature>
<evidence type="ECO:0000256" key="1">
    <source>
        <dbReference type="ARBA" id="ARBA00004651"/>
    </source>
</evidence>
<dbReference type="InterPro" id="IPR051125">
    <property type="entry name" value="ABC-4/HrtB_transporter"/>
</dbReference>
<keyword evidence="4 7" id="KW-0812">Transmembrane</keyword>
<evidence type="ECO:0000259" key="8">
    <source>
        <dbReference type="Pfam" id="PF02687"/>
    </source>
</evidence>
<dbReference type="Pfam" id="PF02687">
    <property type="entry name" value="FtsX"/>
    <property type="match status" value="1"/>
</dbReference>
<dbReference type="PANTHER" id="PTHR43738">
    <property type="entry name" value="ABC TRANSPORTER, MEMBRANE PROTEIN"/>
    <property type="match status" value="1"/>
</dbReference>
<dbReference type="Pfam" id="PF12704">
    <property type="entry name" value="MacB_PCD"/>
    <property type="match status" value="1"/>
</dbReference>
<gene>
    <name evidence="10" type="ORF">IC235_18045</name>
</gene>
<name>A0A927GKT0_9BACT</name>
<keyword evidence="11" id="KW-1185">Reference proteome</keyword>
<feature type="transmembrane region" description="Helical" evidence="7">
    <location>
        <begin position="20"/>
        <end position="40"/>
    </location>
</feature>
<keyword evidence="3" id="KW-1003">Cell membrane</keyword>
<sequence length="373" mass="40002">MLRIALKFLFYDKAKSLGALLGIVISTFLIGQQTGIFLYLTDSMAALASNARADLWVVDDKTTDINSLALLDARKARELASVPGVARAFPVVVSGGSARFRTGKNAGVQVIGSEAPVFPAGPWHLEAGHPTDLLRDGAVSADRFDRKALGGATLGTEFEISGKRAFIATQTAGARGFGAIYLFTTLERARYYGNVPRTKVSALLLRLQTGADPRQVRDQINTSINGVRAWLPQELGWSTKRTLLAQSGIGVSTGTLIAFALVAGFFIIGLTLYSSAIDRLRDYGTLKAIGADNSFIRRLILLQALLLALLGFALGYAAIEGFRFGIGRSGALFAFTWPIRLVFVGITLLISLTGAVFAIRRITQVEPASVFRG</sequence>
<accession>A0A927GKT0</accession>
<evidence type="ECO:0000256" key="2">
    <source>
        <dbReference type="ARBA" id="ARBA00022448"/>
    </source>
</evidence>
<evidence type="ECO:0000313" key="10">
    <source>
        <dbReference type="EMBL" id="MBD2769795.1"/>
    </source>
</evidence>
<evidence type="ECO:0000256" key="3">
    <source>
        <dbReference type="ARBA" id="ARBA00022475"/>
    </source>
</evidence>
<evidence type="ECO:0000256" key="5">
    <source>
        <dbReference type="ARBA" id="ARBA00022989"/>
    </source>
</evidence>
<keyword evidence="6 7" id="KW-0472">Membrane</keyword>
<keyword evidence="5 7" id="KW-1133">Transmembrane helix</keyword>
<dbReference type="Proteomes" id="UP000612233">
    <property type="component" value="Unassembled WGS sequence"/>
</dbReference>
<dbReference type="InterPro" id="IPR025857">
    <property type="entry name" value="MacB_PCD"/>
</dbReference>
<feature type="domain" description="MacB-like periplasmic core" evidence="9">
    <location>
        <begin position="16"/>
        <end position="221"/>
    </location>
</feature>
<dbReference type="InterPro" id="IPR003838">
    <property type="entry name" value="ABC3_permease_C"/>
</dbReference>
<reference evidence="10" key="1">
    <citation type="submission" date="2020-09" db="EMBL/GenBank/DDBJ databases">
        <authorList>
            <person name="Kim M.K."/>
        </authorList>
    </citation>
    <scope>NUCLEOTIDE SEQUENCE</scope>
    <source>
        <strain evidence="10">BT664</strain>
    </source>
</reference>
<dbReference type="GO" id="GO:0005886">
    <property type="term" value="C:plasma membrane"/>
    <property type="evidence" value="ECO:0007669"/>
    <property type="project" value="UniProtKB-SubCell"/>
</dbReference>
<dbReference type="AlphaFoldDB" id="A0A927GKT0"/>
<protein>
    <submittedName>
        <fullName evidence="10">FtsX-like permease family protein</fullName>
    </submittedName>
</protein>
<dbReference type="RefSeq" id="WP_191006604.1">
    <property type="nucleotide sequence ID" value="NZ_JACXAD010000023.1"/>
</dbReference>
<evidence type="ECO:0000256" key="6">
    <source>
        <dbReference type="ARBA" id="ARBA00023136"/>
    </source>
</evidence>
<dbReference type="PANTHER" id="PTHR43738:SF1">
    <property type="entry name" value="HEMIN TRANSPORT SYSTEM PERMEASE PROTEIN HRTB-RELATED"/>
    <property type="match status" value="1"/>
</dbReference>
<feature type="domain" description="ABC3 transporter permease C-terminal" evidence="8">
    <location>
        <begin position="256"/>
        <end position="360"/>
    </location>
</feature>
<dbReference type="EMBL" id="JACXAD010000023">
    <property type="protein sequence ID" value="MBD2769795.1"/>
    <property type="molecule type" value="Genomic_DNA"/>
</dbReference>